<name>A0A679J2P4_VARPD</name>
<evidence type="ECO:0000256" key="1">
    <source>
        <dbReference type="ARBA" id="ARBA00009437"/>
    </source>
</evidence>
<dbReference type="Gene3D" id="1.10.10.10">
    <property type="entry name" value="Winged helix-like DNA-binding domain superfamily/Winged helix DNA-binding domain"/>
    <property type="match status" value="1"/>
</dbReference>
<keyword evidence="2" id="KW-0805">Transcription regulation</keyword>
<dbReference type="AlphaFoldDB" id="A0A679J2P4"/>
<protein>
    <submittedName>
        <fullName evidence="6">HTH-type transcriptional regulator DmlR</fullName>
    </submittedName>
</protein>
<dbReference type="SUPFAM" id="SSF53850">
    <property type="entry name" value="Periplasmic binding protein-like II"/>
    <property type="match status" value="1"/>
</dbReference>
<dbReference type="SUPFAM" id="SSF46785">
    <property type="entry name" value="Winged helix' DNA-binding domain"/>
    <property type="match status" value="1"/>
</dbReference>
<dbReference type="EMBL" id="LR743507">
    <property type="protein sequence ID" value="CAA2105436.1"/>
    <property type="molecule type" value="Genomic_DNA"/>
</dbReference>
<proteinExistence type="inferred from homology"/>
<reference evidence="6" key="1">
    <citation type="submission" date="2019-12" db="EMBL/GenBank/DDBJ databases">
        <authorList>
            <person name="Cremers G."/>
        </authorList>
    </citation>
    <scope>NUCLEOTIDE SEQUENCE</scope>
    <source>
        <strain evidence="6">Vvax</strain>
    </source>
</reference>
<dbReference type="PANTHER" id="PTHR30537">
    <property type="entry name" value="HTH-TYPE TRANSCRIPTIONAL REGULATOR"/>
    <property type="match status" value="1"/>
</dbReference>
<dbReference type="InterPro" id="IPR036388">
    <property type="entry name" value="WH-like_DNA-bd_sf"/>
</dbReference>
<evidence type="ECO:0000256" key="2">
    <source>
        <dbReference type="ARBA" id="ARBA00023015"/>
    </source>
</evidence>
<dbReference type="GO" id="GO:0006351">
    <property type="term" value="P:DNA-templated transcription"/>
    <property type="evidence" value="ECO:0007669"/>
    <property type="project" value="TreeGrafter"/>
</dbReference>
<dbReference type="Gene3D" id="3.40.190.290">
    <property type="match status" value="1"/>
</dbReference>
<evidence type="ECO:0000259" key="5">
    <source>
        <dbReference type="PROSITE" id="PS50931"/>
    </source>
</evidence>
<keyword evidence="4" id="KW-0804">Transcription</keyword>
<comment type="similarity">
    <text evidence="1">Belongs to the LysR transcriptional regulatory family.</text>
</comment>
<accession>A0A679J2P4</accession>
<evidence type="ECO:0000256" key="4">
    <source>
        <dbReference type="ARBA" id="ARBA00023163"/>
    </source>
</evidence>
<organism evidence="6">
    <name type="scientific">Variovorax paradoxus</name>
    <dbReference type="NCBI Taxonomy" id="34073"/>
    <lineage>
        <taxon>Bacteria</taxon>
        <taxon>Pseudomonadati</taxon>
        <taxon>Pseudomonadota</taxon>
        <taxon>Betaproteobacteria</taxon>
        <taxon>Burkholderiales</taxon>
        <taxon>Comamonadaceae</taxon>
        <taxon>Variovorax</taxon>
    </lineage>
</organism>
<dbReference type="GO" id="GO:0003700">
    <property type="term" value="F:DNA-binding transcription factor activity"/>
    <property type="evidence" value="ECO:0007669"/>
    <property type="project" value="InterPro"/>
</dbReference>
<dbReference type="PROSITE" id="PS50931">
    <property type="entry name" value="HTH_LYSR"/>
    <property type="match status" value="1"/>
</dbReference>
<gene>
    <name evidence="6" type="primary">dmlR_26</name>
    <name evidence="6" type="ORF">VVAX_03254</name>
</gene>
<keyword evidence="3" id="KW-0238">DNA-binding</keyword>
<sequence length="285" mass="31291">MEWSDVRVFLAIARSGTLMGAARQTGMSQPTMGRRLKALEAALSLTLFQRTSDGFVLTAEGESVLGHAERMEEQALAFQRELAGSGQQLEGMLRVSSSDWFGVHVLSPLLAGFLREHPRVSIELLTDARLLNLARREADLVFRIQPFEEPYIIQRKLLHMDYALYAAAGQPHPRAGDGAGSALVTLDSAYRDFPDVAWLRRMLPNARTAFGSNNRSAQARLCAEGIGLAVLPVALGDATPGIGRVDLGEPPPGREVWLGYHRDLRRLARLRALVERTIEAMSPAP</sequence>
<evidence type="ECO:0000256" key="3">
    <source>
        <dbReference type="ARBA" id="ARBA00023125"/>
    </source>
</evidence>
<dbReference type="PANTHER" id="PTHR30537:SF3">
    <property type="entry name" value="TRANSCRIPTIONAL REGULATORY PROTEIN"/>
    <property type="match status" value="1"/>
</dbReference>
<feature type="domain" description="HTH lysR-type" evidence="5">
    <location>
        <begin position="1"/>
        <end position="58"/>
    </location>
</feature>
<dbReference type="CDD" id="cd05466">
    <property type="entry name" value="PBP2_LTTR_substrate"/>
    <property type="match status" value="1"/>
</dbReference>
<dbReference type="InterPro" id="IPR036390">
    <property type="entry name" value="WH_DNA-bd_sf"/>
</dbReference>
<dbReference type="InterPro" id="IPR000847">
    <property type="entry name" value="LysR_HTH_N"/>
</dbReference>
<dbReference type="Pfam" id="PF00126">
    <property type="entry name" value="HTH_1"/>
    <property type="match status" value="1"/>
</dbReference>
<dbReference type="InterPro" id="IPR005119">
    <property type="entry name" value="LysR_subst-bd"/>
</dbReference>
<evidence type="ECO:0000313" key="6">
    <source>
        <dbReference type="EMBL" id="CAA2105436.1"/>
    </source>
</evidence>
<dbReference type="Pfam" id="PF03466">
    <property type="entry name" value="LysR_substrate"/>
    <property type="match status" value="1"/>
</dbReference>
<dbReference type="GO" id="GO:0043565">
    <property type="term" value="F:sequence-specific DNA binding"/>
    <property type="evidence" value="ECO:0007669"/>
    <property type="project" value="TreeGrafter"/>
</dbReference>
<dbReference type="InterPro" id="IPR058163">
    <property type="entry name" value="LysR-type_TF_proteobact-type"/>
</dbReference>